<protein>
    <submittedName>
        <fullName evidence="3">Uncharacterized protein</fullName>
    </submittedName>
</protein>
<evidence type="ECO:0000313" key="4">
    <source>
        <dbReference type="Proteomes" id="UP001515480"/>
    </source>
</evidence>
<dbReference type="AlphaFoldDB" id="A0AB34J7I1"/>
<evidence type="ECO:0000256" key="2">
    <source>
        <dbReference type="SAM" id="SignalP"/>
    </source>
</evidence>
<keyword evidence="1" id="KW-0812">Transmembrane</keyword>
<feature type="chain" id="PRO_5044230339" evidence="2">
    <location>
        <begin position="21"/>
        <end position="260"/>
    </location>
</feature>
<gene>
    <name evidence="3" type="ORF">AB1Y20_001883</name>
</gene>
<keyword evidence="1" id="KW-1133">Transmembrane helix</keyword>
<proteinExistence type="predicted"/>
<sequence length="260" mass="27211">MERPLLAVAALSVLHALSLALPRLSLGAAAPAGFTFPDLLDAALSLSLCFAHLRLARGASPSEAHSLSCALLALAQGVHLVANPAERLLPADVSPAASLLHWQHEYLSHRLFAIGSLAPWLLLPSPPPPHATLTPFARARLALAALAHGLSFGALSIGARAVPLALPLALLLLAVAPRHKQLHLRWYAAVLAAAIVALHLGWLLRHGASLPTFDEAADPSLVAPFASAAHIWAVPLLLPGLVGATCLLLERLVRADDKED</sequence>
<reference evidence="3 4" key="1">
    <citation type="journal article" date="2024" name="Science">
        <title>Giant polyketide synthase enzymes in the biosynthesis of giant marine polyether toxins.</title>
        <authorList>
            <person name="Fallon T.R."/>
            <person name="Shende V.V."/>
            <person name="Wierzbicki I.H."/>
            <person name="Pendleton A.L."/>
            <person name="Watervoot N.F."/>
            <person name="Auber R.P."/>
            <person name="Gonzalez D.J."/>
            <person name="Wisecaver J.H."/>
            <person name="Moore B.S."/>
        </authorList>
    </citation>
    <scope>NUCLEOTIDE SEQUENCE [LARGE SCALE GENOMIC DNA]</scope>
    <source>
        <strain evidence="3 4">12B1</strain>
    </source>
</reference>
<keyword evidence="2" id="KW-0732">Signal</keyword>
<evidence type="ECO:0000313" key="3">
    <source>
        <dbReference type="EMBL" id="KAL1515249.1"/>
    </source>
</evidence>
<comment type="caution">
    <text evidence="3">The sequence shown here is derived from an EMBL/GenBank/DDBJ whole genome shotgun (WGS) entry which is preliminary data.</text>
</comment>
<feature type="transmembrane region" description="Helical" evidence="1">
    <location>
        <begin position="225"/>
        <end position="249"/>
    </location>
</feature>
<dbReference type="Proteomes" id="UP001515480">
    <property type="component" value="Unassembled WGS sequence"/>
</dbReference>
<feature type="transmembrane region" description="Helical" evidence="1">
    <location>
        <begin position="143"/>
        <end position="174"/>
    </location>
</feature>
<dbReference type="EMBL" id="JBGBPQ010000011">
    <property type="protein sequence ID" value="KAL1515249.1"/>
    <property type="molecule type" value="Genomic_DNA"/>
</dbReference>
<feature type="signal peptide" evidence="2">
    <location>
        <begin position="1"/>
        <end position="20"/>
    </location>
</feature>
<organism evidence="3 4">
    <name type="scientific">Prymnesium parvum</name>
    <name type="common">Toxic golden alga</name>
    <dbReference type="NCBI Taxonomy" id="97485"/>
    <lineage>
        <taxon>Eukaryota</taxon>
        <taxon>Haptista</taxon>
        <taxon>Haptophyta</taxon>
        <taxon>Prymnesiophyceae</taxon>
        <taxon>Prymnesiales</taxon>
        <taxon>Prymnesiaceae</taxon>
        <taxon>Prymnesium</taxon>
    </lineage>
</organism>
<keyword evidence="4" id="KW-1185">Reference proteome</keyword>
<feature type="transmembrane region" description="Helical" evidence="1">
    <location>
        <begin position="186"/>
        <end position="205"/>
    </location>
</feature>
<name>A0AB34J7I1_PRYPA</name>
<accession>A0AB34J7I1</accession>
<keyword evidence="1" id="KW-0472">Membrane</keyword>
<evidence type="ECO:0000256" key="1">
    <source>
        <dbReference type="SAM" id="Phobius"/>
    </source>
</evidence>